<accession>A0A0F9NBT2</accession>
<keyword evidence="3" id="KW-0809">Transit peptide</keyword>
<keyword evidence="4" id="KW-0496">Mitochondrion</keyword>
<comment type="caution">
    <text evidence="7">The sequence shown here is derived from an EMBL/GenBank/DDBJ whole genome shotgun (WGS) entry which is preliminary data.</text>
</comment>
<dbReference type="InterPro" id="IPR000352">
    <property type="entry name" value="Pep_chain_release_fac_I"/>
</dbReference>
<dbReference type="SUPFAM" id="SSF75620">
    <property type="entry name" value="Release factor"/>
    <property type="match status" value="1"/>
</dbReference>
<evidence type="ECO:0000313" key="7">
    <source>
        <dbReference type="EMBL" id="KKN15479.1"/>
    </source>
</evidence>
<name>A0A0F9NBT2_9ZZZZ</name>
<comment type="subcellular location">
    <subcellularLocation>
        <location evidence="1">Mitochondrion</location>
    </subcellularLocation>
</comment>
<proteinExistence type="inferred from homology"/>
<feature type="compositionally biased region" description="Basic residues" evidence="5">
    <location>
        <begin position="100"/>
        <end position="115"/>
    </location>
</feature>
<feature type="compositionally biased region" description="Basic and acidic residues" evidence="5">
    <location>
        <begin position="116"/>
        <end position="128"/>
    </location>
</feature>
<dbReference type="Pfam" id="PF00472">
    <property type="entry name" value="RF-1"/>
    <property type="match status" value="1"/>
</dbReference>
<reference evidence="7" key="1">
    <citation type="journal article" date="2015" name="Nature">
        <title>Complex archaea that bridge the gap between prokaryotes and eukaryotes.</title>
        <authorList>
            <person name="Spang A."/>
            <person name="Saw J.H."/>
            <person name="Jorgensen S.L."/>
            <person name="Zaremba-Niedzwiedzka K."/>
            <person name="Martijn J."/>
            <person name="Lind A.E."/>
            <person name="van Eijk R."/>
            <person name="Schleper C."/>
            <person name="Guy L."/>
            <person name="Ettema T.J."/>
        </authorList>
    </citation>
    <scope>NUCLEOTIDE SEQUENCE</scope>
</reference>
<dbReference type="GO" id="GO:0003747">
    <property type="term" value="F:translation release factor activity"/>
    <property type="evidence" value="ECO:0007669"/>
    <property type="project" value="InterPro"/>
</dbReference>
<evidence type="ECO:0000256" key="5">
    <source>
        <dbReference type="SAM" id="MobiDB-lite"/>
    </source>
</evidence>
<sequence length="142" mass="17079">MVTFSVRKEKEGALRQRMESLGIFEKDIVEKFIRSSGKGGQKVNKTSTCVYLKHLPTKIEVKCQRERSQAINRFIARRILTDKIERMIRGKESEEQKRIEKIRRQKRKRSKRAKLKMLEEKKKQSQKKEARRFRPKMDDLEE</sequence>
<evidence type="ECO:0000256" key="1">
    <source>
        <dbReference type="ARBA" id="ARBA00004173"/>
    </source>
</evidence>
<feature type="region of interest" description="Disordered" evidence="5">
    <location>
        <begin position="91"/>
        <end position="142"/>
    </location>
</feature>
<protein>
    <recommendedName>
        <fullName evidence="6">Prokaryotic-type class I peptide chain release factors domain-containing protein</fullName>
    </recommendedName>
</protein>
<dbReference type="GO" id="GO:0005739">
    <property type="term" value="C:mitochondrion"/>
    <property type="evidence" value="ECO:0007669"/>
    <property type="project" value="UniProtKB-SubCell"/>
</dbReference>
<dbReference type="AlphaFoldDB" id="A0A0F9NBT2"/>
<evidence type="ECO:0000256" key="3">
    <source>
        <dbReference type="ARBA" id="ARBA00022946"/>
    </source>
</evidence>
<dbReference type="PANTHER" id="PTHR46203">
    <property type="entry name" value="PROBABLE PEPTIDE CHAIN RELEASE FACTOR C12ORF65"/>
    <property type="match status" value="1"/>
</dbReference>
<dbReference type="EMBL" id="LAZR01003708">
    <property type="protein sequence ID" value="KKN15479.1"/>
    <property type="molecule type" value="Genomic_DNA"/>
</dbReference>
<evidence type="ECO:0000259" key="6">
    <source>
        <dbReference type="Pfam" id="PF00472"/>
    </source>
</evidence>
<evidence type="ECO:0000256" key="2">
    <source>
        <dbReference type="ARBA" id="ARBA00010835"/>
    </source>
</evidence>
<organism evidence="7">
    <name type="scientific">marine sediment metagenome</name>
    <dbReference type="NCBI Taxonomy" id="412755"/>
    <lineage>
        <taxon>unclassified sequences</taxon>
        <taxon>metagenomes</taxon>
        <taxon>ecological metagenomes</taxon>
    </lineage>
</organism>
<gene>
    <name evidence="7" type="ORF">LCGC14_0985580</name>
</gene>
<dbReference type="Gene3D" id="3.30.160.20">
    <property type="match status" value="1"/>
</dbReference>
<dbReference type="PANTHER" id="PTHR46203:SF1">
    <property type="entry name" value="MITOCHONDRIAL TRANSLATION RELEASE FACTOR IN RESCUE"/>
    <property type="match status" value="1"/>
</dbReference>
<dbReference type="InterPro" id="IPR045853">
    <property type="entry name" value="Pep_chain_release_fac_I_sf"/>
</dbReference>
<feature type="domain" description="Prokaryotic-type class I peptide chain release factors" evidence="6">
    <location>
        <begin position="21"/>
        <end position="131"/>
    </location>
</feature>
<comment type="similarity">
    <text evidence="2">Belongs to the prokaryotic/mitochondrial release factor family.</text>
</comment>
<dbReference type="InterPro" id="IPR052405">
    <property type="entry name" value="Mito_Transl_Release_Factor"/>
</dbReference>
<evidence type="ECO:0000256" key="4">
    <source>
        <dbReference type="ARBA" id="ARBA00023128"/>
    </source>
</evidence>